<gene>
    <name evidence="7" type="ORF">NY151_07610</name>
</gene>
<evidence type="ECO:0000256" key="2">
    <source>
        <dbReference type="ARBA" id="ARBA00022723"/>
    </source>
</evidence>
<dbReference type="InterPro" id="IPR028090">
    <property type="entry name" value="JAB_dom_prok"/>
</dbReference>
<dbReference type="Gene3D" id="3.40.140.10">
    <property type="entry name" value="Cytidine Deaminase, domain 2"/>
    <property type="match status" value="1"/>
</dbReference>
<name>A0AAE9XHX4_PORGN</name>
<protein>
    <submittedName>
        <fullName evidence="7">Mov34/MPN/PAD-1 family protein</fullName>
    </submittedName>
</protein>
<dbReference type="GO" id="GO:0008237">
    <property type="term" value="F:metallopeptidase activity"/>
    <property type="evidence" value="ECO:0007669"/>
    <property type="project" value="UniProtKB-KW"/>
</dbReference>
<evidence type="ECO:0000256" key="4">
    <source>
        <dbReference type="ARBA" id="ARBA00022833"/>
    </source>
</evidence>
<evidence type="ECO:0000256" key="1">
    <source>
        <dbReference type="ARBA" id="ARBA00022670"/>
    </source>
</evidence>
<dbReference type="Pfam" id="PF14464">
    <property type="entry name" value="Prok-JAB"/>
    <property type="match status" value="1"/>
</dbReference>
<dbReference type="GO" id="GO:0006508">
    <property type="term" value="P:proteolysis"/>
    <property type="evidence" value="ECO:0007669"/>
    <property type="project" value="UniProtKB-KW"/>
</dbReference>
<dbReference type="EMBL" id="CP116614">
    <property type="protein sequence ID" value="WCG02529.1"/>
    <property type="molecule type" value="Genomic_DNA"/>
</dbReference>
<dbReference type="PROSITE" id="PS50249">
    <property type="entry name" value="MPN"/>
    <property type="match status" value="1"/>
</dbReference>
<reference evidence="7" key="1">
    <citation type="submission" date="2023-01" db="EMBL/GenBank/DDBJ databases">
        <title>Phages are important unrecognized players in the ecology of the oral pathogen Porphyromonas gingivalis.</title>
        <authorList>
            <person name="Matrishin C.B."/>
            <person name="Kauffman K.M."/>
        </authorList>
    </citation>
    <scope>NUCLEOTIDE SEQUENCE</scope>
    <source>
        <strain evidence="7">ATCC 49417</strain>
    </source>
</reference>
<proteinExistence type="predicted"/>
<dbReference type="AlphaFoldDB" id="A0AAE9XHX4"/>
<keyword evidence="2" id="KW-0479">Metal-binding</keyword>
<dbReference type="SUPFAM" id="SSF102712">
    <property type="entry name" value="JAB1/MPN domain"/>
    <property type="match status" value="1"/>
</dbReference>
<evidence type="ECO:0000256" key="3">
    <source>
        <dbReference type="ARBA" id="ARBA00022801"/>
    </source>
</evidence>
<dbReference type="RefSeq" id="WP_256824441.1">
    <property type="nucleotide sequence ID" value="NZ_CP116614.1"/>
</dbReference>
<dbReference type="Proteomes" id="UP001179501">
    <property type="component" value="Chromosome"/>
</dbReference>
<feature type="domain" description="MPN" evidence="6">
    <location>
        <begin position="12"/>
        <end position="149"/>
    </location>
</feature>
<keyword evidence="1" id="KW-0645">Protease</keyword>
<evidence type="ECO:0000259" key="6">
    <source>
        <dbReference type="PROSITE" id="PS50249"/>
    </source>
</evidence>
<keyword evidence="4" id="KW-0862">Zinc</keyword>
<dbReference type="InterPro" id="IPR037518">
    <property type="entry name" value="MPN"/>
</dbReference>
<evidence type="ECO:0000256" key="5">
    <source>
        <dbReference type="ARBA" id="ARBA00023049"/>
    </source>
</evidence>
<keyword evidence="5" id="KW-0482">Metalloprotease</keyword>
<sequence length="156" mass="17848">MKYKLPFRGLSLKIEDKLLEYMYSKALDAYPNEVGGMLAGRYESKNSAIVEHIVMPKAISGTPNEFVRNIAGLEELWSELKNKGIEYLGEWHTHPNGSSHYSSTDLNAMSEVVKDNNVSILNPILLILSLDKTRVKEHHVYLYDSSRLFIFQKDNE</sequence>
<organism evidence="7 8">
    <name type="scientific">Porphyromonas gingivalis</name>
    <name type="common">Bacteroides gingivalis</name>
    <dbReference type="NCBI Taxonomy" id="837"/>
    <lineage>
        <taxon>Bacteria</taxon>
        <taxon>Pseudomonadati</taxon>
        <taxon>Bacteroidota</taxon>
        <taxon>Bacteroidia</taxon>
        <taxon>Bacteroidales</taxon>
        <taxon>Porphyromonadaceae</taxon>
        <taxon>Porphyromonas</taxon>
    </lineage>
</organism>
<evidence type="ECO:0000313" key="7">
    <source>
        <dbReference type="EMBL" id="WCG02529.1"/>
    </source>
</evidence>
<accession>A0AAE9XHX4</accession>
<keyword evidence="3" id="KW-0378">Hydrolase</keyword>
<evidence type="ECO:0000313" key="8">
    <source>
        <dbReference type="Proteomes" id="UP001179501"/>
    </source>
</evidence>
<dbReference type="GO" id="GO:0046872">
    <property type="term" value="F:metal ion binding"/>
    <property type="evidence" value="ECO:0007669"/>
    <property type="project" value="UniProtKB-KW"/>
</dbReference>